<evidence type="ECO:0000259" key="3">
    <source>
        <dbReference type="PROSITE" id="PS50222"/>
    </source>
</evidence>
<sequence>MTRKSLFAIGLVAAAVVAAAAYADPWHGQGAGPGMMNQQGGYGMMGGPGMMGGQGMMGGPGMMGGQFGGSDDMMRMMMRMHGQMMGGGMMGGIGPQGGFMPDGMMGGVGPMMEAFDADGDANVTPEELRAGLEARHAEFDADGDGALSLAEFEALHGALIRDAMVDRFQSLDNDGDGRVTKEEMAVPADRMEAMLELRGRMFGGPADQRPTEPGTNGGQMPMMDNN</sequence>
<dbReference type="InterPro" id="IPR011992">
    <property type="entry name" value="EF-hand-dom_pair"/>
</dbReference>
<evidence type="ECO:0000313" key="5">
    <source>
        <dbReference type="Proteomes" id="UP000244924"/>
    </source>
</evidence>
<dbReference type="Gene3D" id="1.10.238.10">
    <property type="entry name" value="EF-hand"/>
    <property type="match status" value="1"/>
</dbReference>
<evidence type="ECO:0000256" key="2">
    <source>
        <dbReference type="SAM" id="SignalP"/>
    </source>
</evidence>
<dbReference type="RefSeq" id="WP_181366393.1">
    <property type="nucleotide sequence ID" value="NZ_OMOQ01000001.1"/>
</dbReference>
<organism evidence="4 5">
    <name type="scientific">Albidovulum aquaemixtae</name>
    <dbReference type="NCBI Taxonomy" id="1542388"/>
    <lineage>
        <taxon>Bacteria</taxon>
        <taxon>Pseudomonadati</taxon>
        <taxon>Pseudomonadota</taxon>
        <taxon>Alphaproteobacteria</taxon>
        <taxon>Rhodobacterales</taxon>
        <taxon>Paracoccaceae</taxon>
        <taxon>Albidovulum</taxon>
    </lineage>
</organism>
<feature type="signal peptide" evidence="2">
    <location>
        <begin position="1"/>
        <end position="23"/>
    </location>
</feature>
<evidence type="ECO:0000256" key="1">
    <source>
        <dbReference type="SAM" id="MobiDB-lite"/>
    </source>
</evidence>
<feature type="domain" description="EF-hand" evidence="3">
    <location>
        <begin position="127"/>
        <end position="162"/>
    </location>
</feature>
<protein>
    <recommendedName>
        <fullName evidence="3">EF-hand domain-containing protein</fullName>
    </recommendedName>
</protein>
<feature type="region of interest" description="Disordered" evidence="1">
    <location>
        <begin position="201"/>
        <end position="226"/>
    </location>
</feature>
<reference evidence="4 5" key="1">
    <citation type="submission" date="2018-03" db="EMBL/GenBank/DDBJ databases">
        <authorList>
            <person name="Keele B.F."/>
        </authorList>
    </citation>
    <scope>NUCLEOTIDE SEQUENCE [LARGE SCALE GENOMIC DNA]</scope>
    <source>
        <strain evidence="4 5">CECT 8626</strain>
    </source>
</reference>
<dbReference type="EMBL" id="OMOQ01000001">
    <property type="protein sequence ID" value="SPH18260.1"/>
    <property type="molecule type" value="Genomic_DNA"/>
</dbReference>
<keyword evidence="5" id="KW-1185">Reference proteome</keyword>
<feature type="chain" id="PRO_5015345968" description="EF-hand domain-containing protein" evidence="2">
    <location>
        <begin position="24"/>
        <end position="226"/>
    </location>
</feature>
<name>A0A2R8B6V1_9RHOB</name>
<evidence type="ECO:0000313" key="4">
    <source>
        <dbReference type="EMBL" id="SPH18260.1"/>
    </source>
</evidence>
<dbReference type="GO" id="GO:0005509">
    <property type="term" value="F:calcium ion binding"/>
    <property type="evidence" value="ECO:0007669"/>
    <property type="project" value="InterPro"/>
</dbReference>
<dbReference type="InterPro" id="IPR002048">
    <property type="entry name" value="EF_hand_dom"/>
</dbReference>
<dbReference type="Pfam" id="PF13202">
    <property type="entry name" value="EF-hand_5"/>
    <property type="match status" value="2"/>
</dbReference>
<dbReference type="SUPFAM" id="SSF47473">
    <property type="entry name" value="EF-hand"/>
    <property type="match status" value="1"/>
</dbReference>
<accession>A0A2R8B6V1</accession>
<gene>
    <name evidence="4" type="ORF">DEA8626_01792</name>
</gene>
<proteinExistence type="predicted"/>
<dbReference type="PROSITE" id="PS50222">
    <property type="entry name" value="EF_HAND_2"/>
    <property type="match status" value="1"/>
</dbReference>
<dbReference type="PROSITE" id="PS00018">
    <property type="entry name" value="EF_HAND_1"/>
    <property type="match status" value="2"/>
</dbReference>
<keyword evidence="2" id="KW-0732">Signal</keyword>
<dbReference type="Proteomes" id="UP000244924">
    <property type="component" value="Unassembled WGS sequence"/>
</dbReference>
<dbReference type="SMART" id="SM00054">
    <property type="entry name" value="EFh"/>
    <property type="match status" value="3"/>
</dbReference>
<dbReference type="InterPro" id="IPR018247">
    <property type="entry name" value="EF_Hand_1_Ca_BS"/>
</dbReference>
<dbReference type="AlphaFoldDB" id="A0A2R8B6V1"/>